<proteinExistence type="predicted"/>
<evidence type="ECO:0000256" key="2">
    <source>
        <dbReference type="ARBA" id="ARBA00023136"/>
    </source>
</evidence>
<evidence type="ECO:0000256" key="1">
    <source>
        <dbReference type="ARBA" id="ARBA00004370"/>
    </source>
</evidence>
<feature type="domain" description="Ig-like" evidence="4">
    <location>
        <begin position="79"/>
        <end position="178"/>
    </location>
</feature>
<evidence type="ECO:0000259" key="4">
    <source>
        <dbReference type="PROSITE" id="PS50835"/>
    </source>
</evidence>
<evidence type="ECO:0000256" key="3">
    <source>
        <dbReference type="ARBA" id="ARBA00023319"/>
    </source>
</evidence>
<dbReference type="InterPro" id="IPR003599">
    <property type="entry name" value="Ig_sub"/>
</dbReference>
<sequence>MVTFTVNRVCVCVCVYVYSVYIQYITCVDLICEECLSFIVFLLFIIELPRHTSHQSESDEKQHGNYSKSVSDDFQLVIPQTAQEAQISIGSEIIVPCHLTPEICAIAMQIKWFKETDCVCIYKKGHVIEGRSYKDRASLDTHVLGRGNVSLHLNNFSVSDVGDYYCQVISGDRTQQITVGVRIKPEVQPASQSPTFQGQSIQLMLFEIDKIWTEVETGKMHESALMSEMKVNSVQELHQMMIRAYREGCLNWS</sequence>
<dbReference type="SUPFAM" id="SSF48726">
    <property type="entry name" value="Immunoglobulin"/>
    <property type="match status" value="1"/>
</dbReference>
<dbReference type="Gene3D" id="2.60.40.10">
    <property type="entry name" value="Immunoglobulins"/>
    <property type="match status" value="1"/>
</dbReference>
<dbReference type="PANTHER" id="PTHR24100:SF130">
    <property type="entry name" value="BUTYROPHILIN-LIKE PROTEIN 9"/>
    <property type="match status" value="1"/>
</dbReference>
<dbReference type="GO" id="GO:0001817">
    <property type="term" value="P:regulation of cytokine production"/>
    <property type="evidence" value="ECO:0007669"/>
    <property type="project" value="TreeGrafter"/>
</dbReference>
<dbReference type="GO" id="GO:0050852">
    <property type="term" value="P:T cell receptor signaling pathway"/>
    <property type="evidence" value="ECO:0007669"/>
    <property type="project" value="TreeGrafter"/>
</dbReference>
<dbReference type="InterPro" id="IPR013783">
    <property type="entry name" value="Ig-like_fold"/>
</dbReference>
<dbReference type="PROSITE" id="PS50835">
    <property type="entry name" value="IG_LIKE"/>
    <property type="match status" value="1"/>
</dbReference>
<evidence type="ECO:0000313" key="6">
    <source>
        <dbReference type="Proteomes" id="UP000694701"/>
    </source>
</evidence>
<dbReference type="Ensembl" id="ENSCCRT00020068099.1">
    <property type="protein sequence ID" value="ENSCCRP00020061849.1"/>
    <property type="gene ID" value="ENSCCRG00020029189.1"/>
</dbReference>
<dbReference type="AlphaFoldDB" id="A0A8C2FXG6"/>
<dbReference type="InterPro" id="IPR050504">
    <property type="entry name" value="IgSF_BTN/MOG"/>
</dbReference>
<keyword evidence="3" id="KW-0393">Immunoglobulin domain</keyword>
<dbReference type="SMART" id="SM00409">
    <property type="entry name" value="IG"/>
    <property type="match status" value="1"/>
</dbReference>
<organism evidence="5 6">
    <name type="scientific">Cyprinus carpio</name>
    <name type="common">Common carp</name>
    <dbReference type="NCBI Taxonomy" id="7962"/>
    <lineage>
        <taxon>Eukaryota</taxon>
        <taxon>Metazoa</taxon>
        <taxon>Chordata</taxon>
        <taxon>Craniata</taxon>
        <taxon>Vertebrata</taxon>
        <taxon>Euteleostomi</taxon>
        <taxon>Actinopterygii</taxon>
        <taxon>Neopterygii</taxon>
        <taxon>Teleostei</taxon>
        <taxon>Ostariophysi</taxon>
        <taxon>Cypriniformes</taxon>
        <taxon>Cyprinidae</taxon>
        <taxon>Cyprininae</taxon>
        <taxon>Cyprinus</taxon>
    </lineage>
</organism>
<name>A0A8C2FXG6_CYPCA</name>
<dbReference type="Proteomes" id="UP000694701">
    <property type="component" value="Unplaced"/>
</dbReference>
<dbReference type="InterPro" id="IPR013106">
    <property type="entry name" value="Ig_V-set"/>
</dbReference>
<dbReference type="GO" id="GO:0005102">
    <property type="term" value="F:signaling receptor binding"/>
    <property type="evidence" value="ECO:0007669"/>
    <property type="project" value="TreeGrafter"/>
</dbReference>
<protein>
    <recommendedName>
        <fullName evidence="4">Ig-like domain-containing protein</fullName>
    </recommendedName>
</protein>
<dbReference type="InterPro" id="IPR036179">
    <property type="entry name" value="Ig-like_dom_sf"/>
</dbReference>
<keyword evidence="2" id="KW-0472">Membrane</keyword>
<dbReference type="PANTHER" id="PTHR24100">
    <property type="entry name" value="BUTYROPHILIN"/>
    <property type="match status" value="1"/>
</dbReference>
<evidence type="ECO:0000313" key="5">
    <source>
        <dbReference type="Ensembl" id="ENSCCRP00020061849.1"/>
    </source>
</evidence>
<dbReference type="InterPro" id="IPR007110">
    <property type="entry name" value="Ig-like_dom"/>
</dbReference>
<dbReference type="GO" id="GO:0009897">
    <property type="term" value="C:external side of plasma membrane"/>
    <property type="evidence" value="ECO:0007669"/>
    <property type="project" value="TreeGrafter"/>
</dbReference>
<accession>A0A8C2FXG6</accession>
<comment type="subcellular location">
    <subcellularLocation>
        <location evidence="1">Membrane</location>
    </subcellularLocation>
</comment>
<dbReference type="Pfam" id="PF07686">
    <property type="entry name" value="V-set"/>
    <property type="match status" value="1"/>
</dbReference>
<reference evidence="5" key="1">
    <citation type="submission" date="2025-08" db="UniProtKB">
        <authorList>
            <consortium name="Ensembl"/>
        </authorList>
    </citation>
    <scope>IDENTIFICATION</scope>
</reference>